<sequence length="178" mass="20268">MSGDNLESEFVPEEEAEQGPALIRKLREKLKKAVEEKQKNLDGWQRAQADFVNYKREEANLASEREVRTKAELVEALLPALDSFELALKHAQTKEMNLVHKQLLDALRRLGVEFYGKPGDTFDPRRYEALRQTDTTIAEEDNTVETVERSGYAIKLPGQSSGEKIIRPAQVTIKNYHG</sequence>
<proteinExistence type="inferred from homology"/>
<keyword evidence="3" id="KW-0346">Stress response</keyword>
<dbReference type="Gene3D" id="3.90.20.20">
    <property type="match status" value="1"/>
</dbReference>
<evidence type="ECO:0000313" key="5">
    <source>
        <dbReference type="EMBL" id="OGC85158.1"/>
    </source>
</evidence>
<dbReference type="GO" id="GO:0042803">
    <property type="term" value="F:protein homodimerization activity"/>
    <property type="evidence" value="ECO:0007669"/>
    <property type="project" value="InterPro"/>
</dbReference>
<dbReference type="Gene3D" id="2.30.22.10">
    <property type="entry name" value="Head domain of nucleotide exchange factor GrpE"/>
    <property type="match status" value="1"/>
</dbReference>
<reference evidence="5 6" key="1">
    <citation type="journal article" date="2016" name="Nat. Commun.">
        <title>Thousands of microbial genomes shed light on interconnected biogeochemical processes in an aquifer system.</title>
        <authorList>
            <person name="Anantharaman K."/>
            <person name="Brown C.T."/>
            <person name="Hug L.A."/>
            <person name="Sharon I."/>
            <person name="Castelle C.J."/>
            <person name="Probst A.J."/>
            <person name="Thomas B.C."/>
            <person name="Singh A."/>
            <person name="Wilkins M.J."/>
            <person name="Karaoz U."/>
            <person name="Brodie E.L."/>
            <person name="Williams K.H."/>
            <person name="Hubbard S.S."/>
            <person name="Banfield J.F."/>
        </authorList>
    </citation>
    <scope>NUCLEOTIDE SEQUENCE [LARGE SCALE GENOMIC DNA]</scope>
</reference>
<dbReference type="InterPro" id="IPR000740">
    <property type="entry name" value="GrpE"/>
</dbReference>
<keyword evidence="3" id="KW-0963">Cytoplasm</keyword>
<evidence type="ECO:0000313" key="6">
    <source>
        <dbReference type="Proteomes" id="UP000178091"/>
    </source>
</evidence>
<dbReference type="SUPFAM" id="SSF58014">
    <property type="entry name" value="Coiled-coil domain of nucleotide exchange factor GrpE"/>
    <property type="match status" value="1"/>
</dbReference>
<dbReference type="PRINTS" id="PR00773">
    <property type="entry name" value="GRPEPROTEIN"/>
</dbReference>
<comment type="similarity">
    <text evidence="1 3 4">Belongs to the GrpE family.</text>
</comment>
<dbReference type="GO" id="GO:0005737">
    <property type="term" value="C:cytoplasm"/>
    <property type="evidence" value="ECO:0007669"/>
    <property type="project" value="UniProtKB-SubCell"/>
</dbReference>
<dbReference type="PANTHER" id="PTHR21237">
    <property type="entry name" value="GRPE PROTEIN"/>
    <property type="match status" value="1"/>
</dbReference>
<dbReference type="Pfam" id="PF01025">
    <property type="entry name" value="GrpE"/>
    <property type="match status" value="1"/>
</dbReference>
<organism evidence="5 6">
    <name type="scientific">Candidatus Adlerbacteria bacterium RIFCSPHIGHO2_12_FULL_53_18</name>
    <dbReference type="NCBI Taxonomy" id="1797242"/>
    <lineage>
        <taxon>Bacteria</taxon>
        <taxon>Candidatus Adleribacteriota</taxon>
    </lineage>
</organism>
<dbReference type="PANTHER" id="PTHR21237:SF23">
    <property type="entry name" value="GRPE PROTEIN HOMOLOG, MITOCHONDRIAL"/>
    <property type="match status" value="1"/>
</dbReference>
<dbReference type="InterPro" id="IPR009012">
    <property type="entry name" value="GrpE_head"/>
</dbReference>
<dbReference type="GO" id="GO:0051087">
    <property type="term" value="F:protein-folding chaperone binding"/>
    <property type="evidence" value="ECO:0007669"/>
    <property type="project" value="InterPro"/>
</dbReference>
<comment type="subunit">
    <text evidence="3">Homodimer.</text>
</comment>
<evidence type="ECO:0000256" key="1">
    <source>
        <dbReference type="ARBA" id="ARBA00009054"/>
    </source>
</evidence>
<dbReference type="SUPFAM" id="SSF51064">
    <property type="entry name" value="Head domain of nucleotide exchange factor GrpE"/>
    <property type="match status" value="1"/>
</dbReference>
<protein>
    <recommendedName>
        <fullName evidence="3">Protein GrpE</fullName>
    </recommendedName>
    <alternativeName>
        <fullName evidence="3">HSP-70 cofactor</fullName>
    </alternativeName>
</protein>
<dbReference type="HAMAP" id="MF_01151">
    <property type="entry name" value="GrpE"/>
    <property type="match status" value="1"/>
</dbReference>
<keyword evidence="2 3" id="KW-0143">Chaperone</keyword>
<dbReference type="GO" id="GO:0000774">
    <property type="term" value="F:adenyl-nucleotide exchange factor activity"/>
    <property type="evidence" value="ECO:0007669"/>
    <property type="project" value="InterPro"/>
</dbReference>
<name>A0A1F4XUA5_9BACT</name>
<evidence type="ECO:0000256" key="2">
    <source>
        <dbReference type="ARBA" id="ARBA00023186"/>
    </source>
</evidence>
<dbReference type="EMBL" id="MEWW01000003">
    <property type="protein sequence ID" value="OGC85158.1"/>
    <property type="molecule type" value="Genomic_DNA"/>
</dbReference>
<dbReference type="Proteomes" id="UP000178091">
    <property type="component" value="Unassembled WGS sequence"/>
</dbReference>
<evidence type="ECO:0000256" key="4">
    <source>
        <dbReference type="RuleBase" id="RU004478"/>
    </source>
</evidence>
<gene>
    <name evidence="3" type="primary">grpE</name>
    <name evidence="5" type="ORF">A3F55_01920</name>
</gene>
<dbReference type="InterPro" id="IPR013805">
    <property type="entry name" value="GrpE_CC"/>
</dbReference>
<dbReference type="GO" id="GO:0051082">
    <property type="term" value="F:unfolded protein binding"/>
    <property type="evidence" value="ECO:0007669"/>
    <property type="project" value="TreeGrafter"/>
</dbReference>
<comment type="caution">
    <text evidence="5">The sequence shown here is derived from an EMBL/GenBank/DDBJ whole genome shotgun (WGS) entry which is preliminary data.</text>
</comment>
<comment type="subcellular location">
    <subcellularLocation>
        <location evidence="3">Cytoplasm</location>
    </subcellularLocation>
</comment>
<evidence type="ECO:0000256" key="3">
    <source>
        <dbReference type="HAMAP-Rule" id="MF_01151"/>
    </source>
</evidence>
<dbReference type="GO" id="GO:0006457">
    <property type="term" value="P:protein folding"/>
    <property type="evidence" value="ECO:0007669"/>
    <property type="project" value="InterPro"/>
</dbReference>
<dbReference type="AlphaFoldDB" id="A0A1F4XUA5"/>
<accession>A0A1F4XUA5</accession>
<comment type="function">
    <text evidence="3">Participates actively in the response to hyperosmotic and heat shock by preventing the aggregation of stress-denatured proteins, in association with DnaK and GrpE. It is the nucleotide exchange factor for DnaK and may function as a thermosensor. Unfolded proteins bind initially to DnaJ; upon interaction with the DnaJ-bound protein, DnaK hydrolyzes its bound ATP, resulting in the formation of a stable complex. GrpE releases ADP from DnaK; ATP binding to DnaK triggers the release of the substrate protein, thus completing the reaction cycle. Several rounds of ATP-dependent interactions between DnaJ, DnaK and GrpE are required for fully efficient folding.</text>
</comment>